<dbReference type="AlphaFoldDB" id="A0A563W3N1"/>
<dbReference type="Proteomes" id="UP000320055">
    <property type="component" value="Unassembled WGS sequence"/>
</dbReference>
<feature type="chain" id="PRO_5021792947" evidence="1">
    <location>
        <begin position="26"/>
        <end position="80"/>
    </location>
</feature>
<name>A0A563W3N1_9CYAN</name>
<keyword evidence="1" id="KW-0732">Signal</keyword>
<dbReference type="RefSeq" id="WP_144867521.1">
    <property type="nucleotide sequence ID" value="NZ_LR213831.1"/>
</dbReference>
<evidence type="ECO:0000313" key="3">
    <source>
        <dbReference type="Proteomes" id="UP000320055"/>
    </source>
</evidence>
<protein>
    <submittedName>
        <fullName evidence="2">Uncharacterized protein</fullName>
    </submittedName>
</protein>
<dbReference type="OrthoDB" id="9775090at2"/>
<dbReference type="EMBL" id="CAACVJ010000680">
    <property type="protein sequence ID" value="VEP18286.1"/>
    <property type="molecule type" value="Genomic_DNA"/>
</dbReference>
<organism evidence="2 3">
    <name type="scientific">Hyella patelloides LEGE 07179</name>
    <dbReference type="NCBI Taxonomy" id="945734"/>
    <lineage>
        <taxon>Bacteria</taxon>
        <taxon>Bacillati</taxon>
        <taxon>Cyanobacteriota</taxon>
        <taxon>Cyanophyceae</taxon>
        <taxon>Pleurocapsales</taxon>
        <taxon>Hyellaceae</taxon>
        <taxon>Hyella</taxon>
    </lineage>
</organism>
<accession>A0A563W3N1</accession>
<evidence type="ECO:0000313" key="2">
    <source>
        <dbReference type="EMBL" id="VEP18286.1"/>
    </source>
</evidence>
<reference evidence="2 3" key="1">
    <citation type="submission" date="2019-01" db="EMBL/GenBank/DDBJ databases">
        <authorList>
            <person name="Brito A."/>
        </authorList>
    </citation>
    <scope>NUCLEOTIDE SEQUENCE [LARGE SCALE GENOMIC DNA]</scope>
    <source>
        <strain evidence="2">1</strain>
    </source>
</reference>
<sequence length="80" mass="9074">MKRQSTLLILASATLTLTIALPVLAQNYTSRWACHLKHRDNQYVGKVEPWWAKTKGDAEWACNAWISECGNNGGCWARRI</sequence>
<gene>
    <name evidence="2" type="ORF">H1P_730027</name>
</gene>
<evidence type="ECO:0000256" key="1">
    <source>
        <dbReference type="SAM" id="SignalP"/>
    </source>
</evidence>
<keyword evidence="3" id="KW-1185">Reference proteome</keyword>
<proteinExistence type="predicted"/>
<feature type="signal peptide" evidence="1">
    <location>
        <begin position="1"/>
        <end position="25"/>
    </location>
</feature>